<feature type="non-terminal residue" evidence="2">
    <location>
        <position position="1"/>
    </location>
</feature>
<evidence type="ECO:0000313" key="3">
    <source>
        <dbReference type="Proteomes" id="UP000663868"/>
    </source>
</evidence>
<sequence length="57" mass="6962">MQKDNEIRTLRAKHKQKEMILKRKQEEVHLLRRQMRSTRMRKTTKEMSAHFAAIQQG</sequence>
<dbReference type="EMBL" id="CAJOBB010020715">
    <property type="protein sequence ID" value="CAF4369860.1"/>
    <property type="molecule type" value="Genomic_DNA"/>
</dbReference>
<feature type="region of interest" description="Disordered" evidence="1">
    <location>
        <begin position="35"/>
        <end position="57"/>
    </location>
</feature>
<comment type="caution">
    <text evidence="2">The sequence shown here is derived from an EMBL/GenBank/DDBJ whole genome shotgun (WGS) entry which is preliminary data.</text>
</comment>
<organism evidence="2 3">
    <name type="scientific">Adineta steineri</name>
    <dbReference type="NCBI Taxonomy" id="433720"/>
    <lineage>
        <taxon>Eukaryota</taxon>
        <taxon>Metazoa</taxon>
        <taxon>Spiralia</taxon>
        <taxon>Gnathifera</taxon>
        <taxon>Rotifera</taxon>
        <taxon>Eurotatoria</taxon>
        <taxon>Bdelloidea</taxon>
        <taxon>Adinetida</taxon>
        <taxon>Adinetidae</taxon>
        <taxon>Adineta</taxon>
    </lineage>
</organism>
<protein>
    <submittedName>
        <fullName evidence="2">Uncharacterized protein</fullName>
    </submittedName>
</protein>
<evidence type="ECO:0000313" key="2">
    <source>
        <dbReference type="EMBL" id="CAF4369860.1"/>
    </source>
</evidence>
<reference evidence="2" key="1">
    <citation type="submission" date="2021-02" db="EMBL/GenBank/DDBJ databases">
        <authorList>
            <person name="Nowell W R."/>
        </authorList>
    </citation>
    <scope>NUCLEOTIDE SEQUENCE</scope>
</reference>
<proteinExistence type="predicted"/>
<evidence type="ECO:0000256" key="1">
    <source>
        <dbReference type="SAM" id="MobiDB-lite"/>
    </source>
</evidence>
<name>A0A820M8W1_9BILA</name>
<dbReference type="AlphaFoldDB" id="A0A820M8W1"/>
<dbReference type="Proteomes" id="UP000663868">
    <property type="component" value="Unassembled WGS sequence"/>
</dbReference>
<gene>
    <name evidence="2" type="ORF">KXQ929_LOCUS49298</name>
</gene>
<accession>A0A820M8W1</accession>